<evidence type="ECO:0000313" key="1">
    <source>
        <dbReference type="EMBL" id="GAH51407.1"/>
    </source>
</evidence>
<protein>
    <submittedName>
        <fullName evidence="1">Uncharacterized protein</fullName>
    </submittedName>
</protein>
<accession>X1G2C8</accession>
<gene>
    <name evidence="1" type="ORF">S03H2_39783</name>
</gene>
<organism evidence="1">
    <name type="scientific">marine sediment metagenome</name>
    <dbReference type="NCBI Taxonomy" id="412755"/>
    <lineage>
        <taxon>unclassified sequences</taxon>
        <taxon>metagenomes</taxon>
        <taxon>ecological metagenomes</taxon>
    </lineage>
</organism>
<name>X1G2C8_9ZZZZ</name>
<sequence>MSLLISLTTLKAALTSLDLIGTATDAGDLDTLFGRHRREVLAVHAHALLVVHDTASLDANLDTALRDLMEDLGYSITVADPADVAANLDFDAFDFLVV</sequence>
<dbReference type="AlphaFoldDB" id="X1G2C8"/>
<reference evidence="1" key="1">
    <citation type="journal article" date="2014" name="Front. Microbiol.">
        <title>High frequency of phylogenetically diverse reductive dehalogenase-homologous genes in deep subseafloor sedimentary metagenomes.</title>
        <authorList>
            <person name="Kawai M."/>
            <person name="Futagami T."/>
            <person name="Toyoda A."/>
            <person name="Takaki Y."/>
            <person name="Nishi S."/>
            <person name="Hori S."/>
            <person name="Arai W."/>
            <person name="Tsubouchi T."/>
            <person name="Morono Y."/>
            <person name="Uchiyama I."/>
            <person name="Ito T."/>
            <person name="Fujiyama A."/>
            <person name="Inagaki F."/>
            <person name="Takami H."/>
        </authorList>
    </citation>
    <scope>NUCLEOTIDE SEQUENCE</scope>
    <source>
        <strain evidence="1">Expedition CK06-06</strain>
    </source>
</reference>
<dbReference type="EMBL" id="BARU01024624">
    <property type="protein sequence ID" value="GAH51407.1"/>
    <property type="molecule type" value="Genomic_DNA"/>
</dbReference>
<proteinExistence type="predicted"/>
<feature type="non-terminal residue" evidence="1">
    <location>
        <position position="98"/>
    </location>
</feature>
<comment type="caution">
    <text evidence="1">The sequence shown here is derived from an EMBL/GenBank/DDBJ whole genome shotgun (WGS) entry which is preliminary data.</text>
</comment>